<reference evidence="9 10" key="1">
    <citation type="submission" date="2020-09" db="EMBL/GenBank/DDBJ databases">
        <title>Pseudoxanthomonas sp. CAU 1598 isolated from sand of Yaerae Beach.</title>
        <authorList>
            <person name="Kim W."/>
        </authorList>
    </citation>
    <scope>NUCLEOTIDE SEQUENCE [LARGE SCALE GENOMIC DNA]</scope>
    <source>
        <strain evidence="9 10">CAU 1598</strain>
    </source>
</reference>
<protein>
    <submittedName>
        <fullName evidence="9">GspH/FimT family pseudopilin</fullName>
    </submittedName>
</protein>
<evidence type="ECO:0000256" key="1">
    <source>
        <dbReference type="ARBA" id="ARBA00004377"/>
    </source>
</evidence>
<keyword evidence="6" id="KW-1133">Transmembrane helix</keyword>
<evidence type="ECO:0000313" key="10">
    <source>
        <dbReference type="Proteomes" id="UP000613768"/>
    </source>
</evidence>
<keyword evidence="4" id="KW-0997">Cell inner membrane</keyword>
<keyword evidence="7" id="KW-0472">Membrane</keyword>
<keyword evidence="10" id="KW-1185">Reference proteome</keyword>
<keyword evidence="2" id="KW-1003">Cell membrane</keyword>
<evidence type="ECO:0000259" key="8">
    <source>
        <dbReference type="Pfam" id="PF12019"/>
    </source>
</evidence>
<dbReference type="InterPro" id="IPR022346">
    <property type="entry name" value="T2SS_GspH"/>
</dbReference>
<accession>A0AAW3ZMN5</accession>
<dbReference type="GO" id="GO:0015628">
    <property type="term" value="P:protein secretion by the type II secretion system"/>
    <property type="evidence" value="ECO:0007669"/>
    <property type="project" value="InterPro"/>
</dbReference>
<evidence type="ECO:0000256" key="6">
    <source>
        <dbReference type="ARBA" id="ARBA00022989"/>
    </source>
</evidence>
<sequence length="133" mass="14642">MMLAVLTVVVASVTTGGMAQARVRAASKDLVAALRYTRTQAIVKREPQFLTLDVERRAYQAADRDWVELPKEMELAMTTAAQEVVEEGVARIRFFPDGASTGGHVEVIRGEAVWRIDVSWLTGEVRMHAGSPD</sequence>
<dbReference type="GO" id="GO:0005886">
    <property type="term" value="C:plasma membrane"/>
    <property type="evidence" value="ECO:0007669"/>
    <property type="project" value="UniProtKB-SubCell"/>
</dbReference>
<evidence type="ECO:0000313" key="9">
    <source>
        <dbReference type="EMBL" id="MBD8526452.1"/>
    </source>
</evidence>
<evidence type="ECO:0000256" key="2">
    <source>
        <dbReference type="ARBA" id="ARBA00022475"/>
    </source>
</evidence>
<proteinExistence type="predicted"/>
<comment type="caution">
    <text evidence="9">The sequence shown here is derived from an EMBL/GenBank/DDBJ whole genome shotgun (WGS) entry which is preliminary data.</text>
</comment>
<feature type="domain" description="General secretion pathway GspH" evidence="8">
    <location>
        <begin position="27"/>
        <end position="121"/>
    </location>
</feature>
<keyword evidence="3" id="KW-0488">Methylation</keyword>
<evidence type="ECO:0000256" key="5">
    <source>
        <dbReference type="ARBA" id="ARBA00022692"/>
    </source>
</evidence>
<keyword evidence="5" id="KW-0812">Transmembrane</keyword>
<dbReference type="Proteomes" id="UP000613768">
    <property type="component" value="Unassembled WGS sequence"/>
</dbReference>
<dbReference type="Pfam" id="PF12019">
    <property type="entry name" value="GspH"/>
    <property type="match status" value="1"/>
</dbReference>
<dbReference type="EMBL" id="JACYTR010000023">
    <property type="protein sequence ID" value="MBD8526452.1"/>
    <property type="molecule type" value="Genomic_DNA"/>
</dbReference>
<dbReference type="AlphaFoldDB" id="A0AAW3ZMN5"/>
<evidence type="ECO:0000256" key="7">
    <source>
        <dbReference type="ARBA" id="ARBA00023136"/>
    </source>
</evidence>
<dbReference type="GO" id="GO:0015627">
    <property type="term" value="C:type II protein secretion system complex"/>
    <property type="evidence" value="ECO:0007669"/>
    <property type="project" value="InterPro"/>
</dbReference>
<comment type="subcellular location">
    <subcellularLocation>
        <location evidence="1">Cell inner membrane</location>
        <topology evidence="1">Single-pass membrane protein</topology>
    </subcellularLocation>
</comment>
<gene>
    <name evidence="9" type="ORF">IFO71_11955</name>
</gene>
<name>A0AAW3ZMN5_9GAMM</name>
<organism evidence="9 10">
    <name type="scientific">Pseudomarimonas arenosa</name>
    <dbReference type="NCBI Taxonomy" id="2774145"/>
    <lineage>
        <taxon>Bacteria</taxon>
        <taxon>Pseudomonadati</taxon>
        <taxon>Pseudomonadota</taxon>
        <taxon>Gammaproteobacteria</taxon>
        <taxon>Lysobacterales</taxon>
        <taxon>Lysobacteraceae</taxon>
        <taxon>Pseudomarimonas</taxon>
    </lineage>
</organism>
<evidence type="ECO:0000256" key="4">
    <source>
        <dbReference type="ARBA" id="ARBA00022519"/>
    </source>
</evidence>
<evidence type="ECO:0000256" key="3">
    <source>
        <dbReference type="ARBA" id="ARBA00022481"/>
    </source>
</evidence>